<evidence type="ECO:0000313" key="2">
    <source>
        <dbReference type="Proteomes" id="UP000683360"/>
    </source>
</evidence>
<comment type="caution">
    <text evidence="1">The sequence shown here is derived from an EMBL/GenBank/DDBJ whole genome shotgun (WGS) entry which is preliminary data.</text>
</comment>
<reference evidence="1" key="1">
    <citation type="submission" date="2021-03" db="EMBL/GenBank/DDBJ databases">
        <authorList>
            <person name="Bekaert M."/>
        </authorList>
    </citation>
    <scope>NUCLEOTIDE SEQUENCE</scope>
</reference>
<evidence type="ECO:0000313" key="1">
    <source>
        <dbReference type="EMBL" id="CAG2206504.1"/>
    </source>
</evidence>
<dbReference type="PANTHER" id="PTHR33198">
    <property type="entry name" value="ANK_REP_REGION DOMAIN-CONTAINING PROTEIN-RELATED"/>
    <property type="match status" value="1"/>
</dbReference>
<organism evidence="1 2">
    <name type="scientific">Mytilus edulis</name>
    <name type="common">Blue mussel</name>
    <dbReference type="NCBI Taxonomy" id="6550"/>
    <lineage>
        <taxon>Eukaryota</taxon>
        <taxon>Metazoa</taxon>
        <taxon>Spiralia</taxon>
        <taxon>Lophotrochozoa</taxon>
        <taxon>Mollusca</taxon>
        <taxon>Bivalvia</taxon>
        <taxon>Autobranchia</taxon>
        <taxon>Pteriomorphia</taxon>
        <taxon>Mytilida</taxon>
        <taxon>Mytiloidea</taxon>
        <taxon>Mytilidae</taxon>
        <taxon>Mytilinae</taxon>
        <taxon>Mytilus</taxon>
    </lineage>
</organism>
<sequence>MAGSLPPYPTFDYASDKSNAGPRWERWVSRLENLFVGLKIENEERKRALLLHYAGESVYDIYDAEKGETEASYTATKQVLTTYFEPKKNTQMEVYKFRTHKQKEGQSLDEFVTELRKLAKTCEFTNVDKEILSQVIQNCKSNRLRRRALREPDKTLNDILTLGRTLEMADTQATEMERETTVTYLVQEIGRVVRDNANSVAILLHKSFNLKSVKKEVKTVFTTNTCSNILLLEHIFLYRIFLPFTYLDTNSDKIFFISL</sequence>
<dbReference type="PANTHER" id="PTHR33198:SF20">
    <property type="entry name" value="RETROTRANSPOSON GAG DOMAIN-CONTAINING PROTEIN"/>
    <property type="match status" value="1"/>
</dbReference>
<gene>
    <name evidence="1" type="ORF">MEDL_20826</name>
</gene>
<dbReference type="EMBL" id="CAJPWZ010001052">
    <property type="protein sequence ID" value="CAG2206504.1"/>
    <property type="molecule type" value="Genomic_DNA"/>
</dbReference>
<protein>
    <recommendedName>
        <fullName evidence="3">Retrotransposon gag domain-containing protein</fullName>
    </recommendedName>
</protein>
<dbReference type="AlphaFoldDB" id="A0A8S3RAW8"/>
<proteinExistence type="predicted"/>
<evidence type="ECO:0008006" key="3">
    <source>
        <dbReference type="Google" id="ProtNLM"/>
    </source>
</evidence>
<name>A0A8S3RAW8_MYTED</name>
<dbReference type="Proteomes" id="UP000683360">
    <property type="component" value="Unassembled WGS sequence"/>
</dbReference>
<accession>A0A8S3RAW8</accession>
<keyword evidence="2" id="KW-1185">Reference proteome</keyword>
<dbReference type="OrthoDB" id="10068383at2759"/>